<evidence type="ECO:0000256" key="3">
    <source>
        <dbReference type="ARBA" id="ARBA00022705"/>
    </source>
</evidence>
<dbReference type="InterPro" id="IPR055065">
    <property type="entry name" value="OB_MCM10"/>
</dbReference>
<reference evidence="11" key="1">
    <citation type="submission" date="2023-01" db="EMBL/GenBank/DDBJ databases">
        <authorList>
            <person name="Van Ghelder C."/>
            <person name="Rancurel C."/>
        </authorList>
    </citation>
    <scope>NUCLEOTIDE SEQUENCE</scope>
    <source>
        <strain evidence="11">CNCM I-4278</strain>
    </source>
</reference>
<feature type="region of interest" description="Disordered" evidence="8">
    <location>
        <begin position="826"/>
        <end position="858"/>
    </location>
</feature>
<feature type="compositionally biased region" description="Low complexity" evidence="8">
    <location>
        <begin position="394"/>
        <end position="411"/>
    </location>
</feature>
<feature type="compositionally biased region" description="Low complexity" evidence="8">
    <location>
        <begin position="232"/>
        <end position="241"/>
    </location>
</feature>
<evidence type="ECO:0000256" key="8">
    <source>
        <dbReference type="SAM" id="MobiDB-lite"/>
    </source>
</evidence>
<evidence type="ECO:0000256" key="4">
    <source>
        <dbReference type="ARBA" id="ARBA00022723"/>
    </source>
</evidence>
<dbReference type="GO" id="GO:0008270">
    <property type="term" value="F:zinc ion binding"/>
    <property type="evidence" value="ECO:0007669"/>
    <property type="project" value="UniProtKB-KW"/>
</dbReference>
<evidence type="ECO:0000256" key="6">
    <source>
        <dbReference type="ARBA" id="ARBA00022833"/>
    </source>
</evidence>
<evidence type="ECO:0000259" key="10">
    <source>
        <dbReference type="Pfam" id="PF22379"/>
    </source>
</evidence>
<evidence type="ECO:0000256" key="7">
    <source>
        <dbReference type="ARBA" id="ARBA00023242"/>
    </source>
</evidence>
<keyword evidence="6" id="KW-0862">Zinc</keyword>
<name>A0A9W4UTM0_9PLEO</name>
<comment type="similarity">
    <text evidence="2">Belongs to the MCM10 family.</text>
</comment>
<protein>
    <recommendedName>
        <fullName evidence="13">Zinc finger Mcm10/DnaG-type domain-containing protein</fullName>
    </recommendedName>
</protein>
<organism evidence="11 12">
    <name type="scientific">Periconia digitata</name>
    <dbReference type="NCBI Taxonomy" id="1303443"/>
    <lineage>
        <taxon>Eukaryota</taxon>
        <taxon>Fungi</taxon>
        <taxon>Dikarya</taxon>
        <taxon>Ascomycota</taxon>
        <taxon>Pezizomycotina</taxon>
        <taxon>Dothideomycetes</taxon>
        <taxon>Pleosporomycetidae</taxon>
        <taxon>Pleosporales</taxon>
        <taxon>Massarineae</taxon>
        <taxon>Periconiaceae</taxon>
        <taxon>Periconia</taxon>
    </lineage>
</organism>
<proteinExistence type="inferred from homology"/>
<evidence type="ECO:0000313" key="11">
    <source>
        <dbReference type="EMBL" id="CAI6340108.1"/>
    </source>
</evidence>
<dbReference type="GO" id="GO:0003697">
    <property type="term" value="F:single-stranded DNA binding"/>
    <property type="evidence" value="ECO:0007669"/>
    <property type="project" value="InterPro"/>
</dbReference>
<evidence type="ECO:0008006" key="13">
    <source>
        <dbReference type="Google" id="ProtNLM"/>
    </source>
</evidence>
<dbReference type="InterPro" id="IPR012340">
    <property type="entry name" value="NA-bd_OB-fold"/>
</dbReference>
<dbReference type="GO" id="GO:0006270">
    <property type="term" value="P:DNA replication initiation"/>
    <property type="evidence" value="ECO:0007669"/>
    <property type="project" value="InterPro"/>
</dbReference>
<keyword evidence="4" id="KW-0479">Metal-binding</keyword>
<dbReference type="Gene3D" id="2.40.50.140">
    <property type="entry name" value="Nucleic acid-binding proteins"/>
    <property type="match status" value="1"/>
</dbReference>
<dbReference type="InterPro" id="IPR040184">
    <property type="entry name" value="Mcm10"/>
</dbReference>
<evidence type="ECO:0000256" key="5">
    <source>
        <dbReference type="ARBA" id="ARBA00022771"/>
    </source>
</evidence>
<feature type="region of interest" description="Disordered" evidence="8">
    <location>
        <begin position="194"/>
        <end position="256"/>
    </location>
</feature>
<dbReference type="InterPro" id="IPR015408">
    <property type="entry name" value="Znf_Mcm10/DnaG"/>
</dbReference>
<sequence>MDSWSRGVAFQSINGRVAQRVTPAAAFRIGRRTVNLNRTPANNGRVQSSLGPVNNPHSQIREIRFSPHHSSAIFIRPLPIFSWCGHGRENKSTAHAHSTTMIVRESPKARAKNPPPNWPPKSPHEALLSSPSGRRKYEQRRQRSPGSPSPVKRRPLSRAQFDDEHDEDDGDEEDDEETLQLKLEAIQAKLKLKKLQQKSRRTAEGDNDNAGVSSRPGTSASSRRPDLKRSQSDVQVPVSPVRRSRPQEEQKSPARVLLGIDKGLRAQDVSLKRPSSFTARLKAAGVSRSNSTREAETPRGKTFGERIADSRGKEKERDEKQARIVKSRSRGFGLHNIQDLKDRPASRAASALSTETRSLQDTASSSLANPDRTRSRSITELRSAALSRPGSNLSQRTDTSRTSSTTSRPSSAFGVTKTAAKYAEIADRDDSADAPSFESFSGLHLKSREMQHNVVARTLEGKTVVTIQQLLKTVKAPDFEPPDMENDFVVMGVIASKSAPMTPKNVVQDRSTNNQDTDAHKTNKFMVIKLVDLKWELDLFLFDTGFSQFWKLTVGTLIAVLNPEIMPPRVRDTGKFSLKLTSSDDTVLEIGIARDLDFCHAMRKDGRECGSWIDGRKTEFCDFHIELQVEKSKRGRMEINTMAGFGKGIGGTGKGGMFGPGKGGPKGDQLRREGKYHDPVLHETMYIAPVAGGAARLIDQDEHTWNPTQRGERHRKQLADKEKERELAKKLGEMGSGAGSDYMRHKGAAVSQNLAMETANDLDKPKATSDDFLGLLDRKAGDVSLAPSKRKRNLSGKSVASSEPVGWGGAFKRGLLPSPTKKIESILSRDTREASPAKKRARLLLPEKGIREPGRDSLGTFDVGLIAAMDEDDDDDLEVV</sequence>
<feature type="domain" description="Zinc finger Mcm10/DnaG-type" evidence="9">
    <location>
        <begin position="591"/>
        <end position="636"/>
    </location>
</feature>
<dbReference type="GO" id="GO:0003688">
    <property type="term" value="F:DNA replication origin binding"/>
    <property type="evidence" value="ECO:0007669"/>
    <property type="project" value="TreeGrafter"/>
</dbReference>
<gene>
    <name evidence="11" type="ORF">PDIGIT_LOCUS13278</name>
</gene>
<keyword evidence="5" id="KW-0863">Zinc-finger</keyword>
<dbReference type="Pfam" id="PF09329">
    <property type="entry name" value="zf-primase"/>
    <property type="match status" value="1"/>
</dbReference>
<evidence type="ECO:0000256" key="1">
    <source>
        <dbReference type="ARBA" id="ARBA00004123"/>
    </source>
</evidence>
<feature type="compositionally biased region" description="Basic and acidic residues" evidence="8">
    <location>
        <begin position="826"/>
        <end position="836"/>
    </location>
</feature>
<evidence type="ECO:0000259" key="9">
    <source>
        <dbReference type="Pfam" id="PF09329"/>
    </source>
</evidence>
<feature type="region of interest" description="Disordered" evidence="8">
    <location>
        <begin position="277"/>
        <end position="415"/>
    </location>
</feature>
<dbReference type="AlphaFoldDB" id="A0A9W4UTM0"/>
<dbReference type="Proteomes" id="UP001152607">
    <property type="component" value="Unassembled WGS sequence"/>
</dbReference>
<dbReference type="PANTHER" id="PTHR13454:SF11">
    <property type="entry name" value="PROTEIN MCM10 HOMOLOG"/>
    <property type="match status" value="1"/>
</dbReference>
<dbReference type="FunFam" id="2.40.50.140:FF:000174">
    <property type="entry name" value="DNA replication licensing factor mcm10"/>
    <property type="match status" value="1"/>
</dbReference>
<dbReference type="EMBL" id="CAOQHR010000010">
    <property type="protein sequence ID" value="CAI6340108.1"/>
    <property type="molecule type" value="Genomic_DNA"/>
</dbReference>
<feature type="region of interest" description="Disordered" evidence="8">
    <location>
        <begin position="104"/>
        <end position="177"/>
    </location>
</feature>
<feature type="domain" description="MCM10 OB-fold" evidence="10">
    <location>
        <begin position="440"/>
        <end position="582"/>
    </location>
</feature>
<keyword evidence="7" id="KW-0539">Nucleus</keyword>
<comment type="caution">
    <text evidence="11">The sequence shown here is derived from an EMBL/GenBank/DDBJ whole genome shotgun (WGS) entry which is preliminary data.</text>
</comment>
<dbReference type="Pfam" id="PF22379">
    <property type="entry name" value="OB_MCM10"/>
    <property type="match status" value="1"/>
</dbReference>
<dbReference type="OrthoDB" id="202825at2759"/>
<feature type="region of interest" description="Disordered" evidence="8">
    <location>
        <begin position="703"/>
        <end position="725"/>
    </location>
</feature>
<feature type="compositionally biased region" description="Polar residues" evidence="8">
    <location>
        <begin position="351"/>
        <end position="368"/>
    </location>
</feature>
<keyword evidence="12" id="KW-1185">Reference proteome</keyword>
<accession>A0A9W4UTM0</accession>
<comment type="subcellular location">
    <subcellularLocation>
        <location evidence="1">Nucleus</location>
    </subcellularLocation>
</comment>
<dbReference type="GO" id="GO:0043596">
    <property type="term" value="C:nuclear replication fork"/>
    <property type="evidence" value="ECO:0007669"/>
    <property type="project" value="TreeGrafter"/>
</dbReference>
<feature type="compositionally biased region" description="Basic and acidic residues" evidence="8">
    <location>
        <begin position="291"/>
        <end position="322"/>
    </location>
</feature>
<feature type="compositionally biased region" description="Polar residues" evidence="8">
    <location>
        <begin position="210"/>
        <end position="222"/>
    </location>
</feature>
<keyword evidence="3" id="KW-0235">DNA replication</keyword>
<dbReference type="PANTHER" id="PTHR13454">
    <property type="entry name" value="PROTEIN MCM10 HOMOLOG"/>
    <property type="match status" value="1"/>
</dbReference>
<feature type="compositionally biased region" description="Acidic residues" evidence="8">
    <location>
        <begin position="163"/>
        <end position="177"/>
    </location>
</feature>
<evidence type="ECO:0000313" key="12">
    <source>
        <dbReference type="Proteomes" id="UP001152607"/>
    </source>
</evidence>
<evidence type="ECO:0000256" key="2">
    <source>
        <dbReference type="ARBA" id="ARBA00009679"/>
    </source>
</evidence>